<evidence type="ECO:0000256" key="19">
    <source>
        <dbReference type="ARBA" id="ARBA00059245"/>
    </source>
</evidence>
<keyword evidence="7" id="KW-0328">Glycosyltransferase</keyword>
<dbReference type="PANTHER" id="PTHR23033:SF14">
    <property type="entry name" value="GLYCOPROTEIN-N-ACETYLGALACTOSAMINE 3-BETA-GALACTOSYLTRANSFERASE 1-RELATED"/>
    <property type="match status" value="1"/>
</dbReference>
<dbReference type="InterPro" id="IPR003378">
    <property type="entry name" value="Fringe-like_glycosylTrfase"/>
</dbReference>
<dbReference type="PANTHER" id="PTHR23033">
    <property type="entry name" value="BETA1,3-GALACTOSYLTRANSFERASE"/>
    <property type="match status" value="1"/>
</dbReference>
<dbReference type="FunFam" id="3.90.550.50:FF:000017">
    <property type="entry name" value="Glycoprotein-N-acetylgalactosamine 3-beta-galactosyltransferase 1"/>
    <property type="match status" value="1"/>
</dbReference>
<feature type="domain" description="Fringe-like glycosyltransferase" evidence="20">
    <location>
        <begin position="110"/>
        <end position="258"/>
    </location>
</feature>
<dbReference type="GO" id="GO:0016020">
    <property type="term" value="C:membrane"/>
    <property type="evidence" value="ECO:0007669"/>
    <property type="project" value="UniProtKB-SubCell"/>
</dbReference>
<comment type="function">
    <text evidence="19">Glycosyltransferase that generates the core 1 O-glycan Gal-beta1-3GalNAc-alpha1-Ser/Thr (T antigen), which is a precursor for many extended O-glycans in glycoproteins.</text>
</comment>
<accession>A0AAD9NJC4</accession>
<proteinExistence type="inferred from homology"/>
<reference evidence="21" key="1">
    <citation type="journal article" date="2023" name="Mol. Biol. Evol.">
        <title>Third-Generation Sequencing Reveals the Adaptive Role of the Epigenome in Three Deep-Sea Polychaetes.</title>
        <authorList>
            <person name="Perez M."/>
            <person name="Aroh O."/>
            <person name="Sun Y."/>
            <person name="Lan Y."/>
            <person name="Juniper S.K."/>
            <person name="Young C.R."/>
            <person name="Angers B."/>
            <person name="Qian P.Y."/>
        </authorList>
    </citation>
    <scope>NUCLEOTIDE SEQUENCE</scope>
    <source>
        <strain evidence="21">P08H-3</strain>
    </source>
</reference>
<comment type="pathway">
    <text evidence="3">Protein modification; protein glycosylation.</text>
</comment>
<keyword evidence="10" id="KW-0479">Metal-binding</keyword>
<keyword evidence="12" id="KW-0735">Signal-anchor</keyword>
<keyword evidence="9" id="KW-0812">Transmembrane</keyword>
<evidence type="ECO:0000256" key="6">
    <source>
        <dbReference type="ARBA" id="ARBA00012557"/>
    </source>
</evidence>
<organism evidence="21 22">
    <name type="scientific">Paralvinella palmiformis</name>
    <dbReference type="NCBI Taxonomy" id="53620"/>
    <lineage>
        <taxon>Eukaryota</taxon>
        <taxon>Metazoa</taxon>
        <taxon>Spiralia</taxon>
        <taxon>Lophotrochozoa</taxon>
        <taxon>Annelida</taxon>
        <taxon>Polychaeta</taxon>
        <taxon>Sedentaria</taxon>
        <taxon>Canalipalpata</taxon>
        <taxon>Terebellida</taxon>
        <taxon>Terebelliformia</taxon>
        <taxon>Alvinellidae</taxon>
        <taxon>Paralvinella</taxon>
    </lineage>
</organism>
<evidence type="ECO:0000256" key="15">
    <source>
        <dbReference type="ARBA" id="ARBA00023157"/>
    </source>
</evidence>
<evidence type="ECO:0000256" key="11">
    <source>
        <dbReference type="ARBA" id="ARBA00022741"/>
    </source>
</evidence>
<comment type="caution">
    <text evidence="21">The sequence shown here is derived from an EMBL/GenBank/DDBJ whole genome shotgun (WGS) entry which is preliminary data.</text>
</comment>
<keyword evidence="13" id="KW-1133">Transmembrane helix</keyword>
<dbReference type="AlphaFoldDB" id="A0AAD9NJC4"/>
<dbReference type="Proteomes" id="UP001208570">
    <property type="component" value="Unassembled WGS sequence"/>
</dbReference>
<evidence type="ECO:0000256" key="1">
    <source>
        <dbReference type="ARBA" id="ARBA00001936"/>
    </source>
</evidence>
<evidence type="ECO:0000256" key="3">
    <source>
        <dbReference type="ARBA" id="ARBA00004922"/>
    </source>
</evidence>
<comment type="subunit">
    <text evidence="5">Homodimer; disulfide-linked.</text>
</comment>
<comment type="similarity">
    <text evidence="4">Belongs to the glycosyltransferase 31 family. Beta3-Gal-T subfamily.</text>
</comment>
<dbReference type="GO" id="GO:0000166">
    <property type="term" value="F:nucleotide binding"/>
    <property type="evidence" value="ECO:0007669"/>
    <property type="project" value="UniProtKB-KW"/>
</dbReference>
<evidence type="ECO:0000256" key="14">
    <source>
        <dbReference type="ARBA" id="ARBA00023136"/>
    </source>
</evidence>
<keyword evidence="22" id="KW-1185">Reference proteome</keyword>
<evidence type="ECO:0000313" key="21">
    <source>
        <dbReference type="EMBL" id="KAK2170441.1"/>
    </source>
</evidence>
<dbReference type="GO" id="GO:0016263">
    <property type="term" value="F:glycoprotein-N-acetylgalactosamine 3-beta-galactosyltransferase activity"/>
    <property type="evidence" value="ECO:0007669"/>
    <property type="project" value="UniProtKB-EC"/>
</dbReference>
<dbReference type="Pfam" id="PF02434">
    <property type="entry name" value="Fringe"/>
    <property type="match status" value="1"/>
</dbReference>
<keyword evidence="14" id="KW-0472">Membrane</keyword>
<evidence type="ECO:0000256" key="2">
    <source>
        <dbReference type="ARBA" id="ARBA00004606"/>
    </source>
</evidence>
<protein>
    <recommendedName>
        <fullName evidence="18">Glycoprotein-N-acetylgalactosamine 3-beta-galactosyltransferase 1</fullName>
        <ecNumber evidence="6">2.4.1.122</ecNumber>
    </recommendedName>
</protein>
<evidence type="ECO:0000256" key="17">
    <source>
        <dbReference type="ARBA" id="ARBA00023211"/>
    </source>
</evidence>
<comment type="cofactor">
    <cofactor evidence="1">
        <name>Mn(2+)</name>
        <dbReference type="ChEBI" id="CHEBI:29035"/>
    </cofactor>
</comment>
<evidence type="ECO:0000313" key="22">
    <source>
        <dbReference type="Proteomes" id="UP001208570"/>
    </source>
</evidence>
<evidence type="ECO:0000256" key="18">
    <source>
        <dbReference type="ARBA" id="ARBA00040898"/>
    </source>
</evidence>
<comment type="subcellular location">
    <subcellularLocation>
        <location evidence="2">Membrane</location>
        <topology evidence="2">Single-pass type II membrane protein</topology>
    </subcellularLocation>
</comment>
<sequence length="353" mass="40699">MLSRYILLMSLSTGLVTGLILGILTNLSISTENTNPSDYSTRRVLYNPKYTESEQYSNEEDENSENDSQLLMQDDYALHNDDDRIAQKLKESVRVLCWIMTSSSTLQKKALHVRNTWGRHCNILLFMSDTPDPEFPAIGLGTDLGREHLTAKTMKAFDYVYKNYLNDADWFLKADDDTYVVVENLRYMLNAHAPSEPIYFGHRFHVIVKQGYNSGGAGYVMSKEALRRFGKRTSHLCASDRGAEDVNIGRCLERLRVHAGDSLDRLNRSRFHCFPPSLHLSGRYPSWFFKYDAYGGQKGIDSISDYPISFHYVSTDLMYEMEYMFYHLSTYGIIRGLQSLNRPIVADDRSERW</sequence>
<evidence type="ECO:0000256" key="5">
    <source>
        <dbReference type="ARBA" id="ARBA00011748"/>
    </source>
</evidence>
<dbReference type="Gene3D" id="3.90.550.50">
    <property type="match status" value="1"/>
</dbReference>
<dbReference type="InterPro" id="IPR026050">
    <property type="entry name" value="C1GALT1/C1GALT1_chp1"/>
</dbReference>
<keyword evidence="8" id="KW-0808">Transferase</keyword>
<dbReference type="EC" id="2.4.1.122" evidence="6"/>
<evidence type="ECO:0000256" key="8">
    <source>
        <dbReference type="ARBA" id="ARBA00022679"/>
    </source>
</evidence>
<evidence type="ECO:0000256" key="7">
    <source>
        <dbReference type="ARBA" id="ARBA00022676"/>
    </source>
</evidence>
<evidence type="ECO:0000259" key="20">
    <source>
        <dbReference type="Pfam" id="PF02434"/>
    </source>
</evidence>
<gene>
    <name evidence="21" type="ORF">LSH36_3g31053</name>
</gene>
<evidence type="ECO:0000256" key="16">
    <source>
        <dbReference type="ARBA" id="ARBA00023180"/>
    </source>
</evidence>
<name>A0AAD9NJC4_9ANNE</name>
<evidence type="ECO:0000256" key="12">
    <source>
        <dbReference type="ARBA" id="ARBA00022968"/>
    </source>
</evidence>
<keyword evidence="16" id="KW-0325">Glycoprotein</keyword>
<evidence type="ECO:0000256" key="4">
    <source>
        <dbReference type="ARBA" id="ARBA00006462"/>
    </source>
</evidence>
<evidence type="ECO:0000256" key="13">
    <source>
        <dbReference type="ARBA" id="ARBA00022989"/>
    </source>
</evidence>
<dbReference type="EMBL" id="JAODUP010000003">
    <property type="protein sequence ID" value="KAK2170441.1"/>
    <property type="molecule type" value="Genomic_DNA"/>
</dbReference>
<keyword evidence="11" id="KW-0547">Nucleotide-binding</keyword>
<keyword evidence="17" id="KW-0464">Manganese</keyword>
<keyword evidence="15" id="KW-1015">Disulfide bond</keyword>
<evidence type="ECO:0000256" key="10">
    <source>
        <dbReference type="ARBA" id="ARBA00022723"/>
    </source>
</evidence>
<evidence type="ECO:0000256" key="9">
    <source>
        <dbReference type="ARBA" id="ARBA00022692"/>
    </source>
</evidence>
<dbReference type="GO" id="GO:0030145">
    <property type="term" value="F:manganese ion binding"/>
    <property type="evidence" value="ECO:0007669"/>
    <property type="project" value="UniProtKB-ARBA"/>
</dbReference>